<dbReference type="Proteomes" id="UP000683417">
    <property type="component" value="Unassembled WGS sequence"/>
</dbReference>
<evidence type="ECO:0000313" key="2">
    <source>
        <dbReference type="Proteomes" id="UP000683417"/>
    </source>
</evidence>
<name>A0A9W4CV78_BLUGR</name>
<evidence type="ECO:0000313" key="1">
    <source>
        <dbReference type="EMBL" id="CAD6499066.1"/>
    </source>
</evidence>
<accession>A0A9W4CV78</accession>
<proteinExistence type="predicted"/>
<organism evidence="1 2">
    <name type="scientific">Blumeria graminis f. sp. triticale</name>
    <dbReference type="NCBI Taxonomy" id="1689686"/>
    <lineage>
        <taxon>Eukaryota</taxon>
        <taxon>Fungi</taxon>
        <taxon>Dikarya</taxon>
        <taxon>Ascomycota</taxon>
        <taxon>Pezizomycotina</taxon>
        <taxon>Leotiomycetes</taxon>
        <taxon>Erysiphales</taxon>
        <taxon>Erysiphaceae</taxon>
        <taxon>Blumeria</taxon>
    </lineage>
</organism>
<sequence length="18" mass="2098">MQSIAFRNTQATLYRAVK</sequence>
<comment type="caution">
    <text evidence="1">The sequence shown here is derived from an EMBL/GenBank/DDBJ whole genome shotgun (WGS) entry which is preliminary data.</text>
</comment>
<gene>
    <name evidence="1" type="ORF">BGTH12_LOCUS424</name>
</gene>
<reference evidence="1" key="1">
    <citation type="submission" date="2020-10" db="EMBL/GenBank/DDBJ databases">
        <authorList>
            <person name="Muller C M."/>
        </authorList>
    </citation>
    <scope>NUCLEOTIDE SEQUENCE</scope>
    <source>
        <strain evidence="1">THUN-12</strain>
    </source>
</reference>
<dbReference type="EMBL" id="CAJHIT010000001">
    <property type="protein sequence ID" value="CAD6499066.1"/>
    <property type="molecule type" value="Genomic_DNA"/>
</dbReference>
<protein>
    <submittedName>
        <fullName evidence="1">BgTH12-04718</fullName>
    </submittedName>
</protein>
<dbReference type="AlphaFoldDB" id="A0A9W4CV78"/>